<feature type="region of interest" description="Disordered" evidence="2">
    <location>
        <begin position="100"/>
        <end position="119"/>
    </location>
</feature>
<feature type="compositionally biased region" description="Basic and acidic residues" evidence="2">
    <location>
        <begin position="137"/>
        <end position="153"/>
    </location>
</feature>
<accession>A0A7J0ERZ6</accession>
<dbReference type="PROSITE" id="PS50158">
    <property type="entry name" value="ZF_CCHC"/>
    <property type="match status" value="1"/>
</dbReference>
<name>A0A7J0ERZ6_9ERIC</name>
<evidence type="ECO:0000313" key="4">
    <source>
        <dbReference type="EMBL" id="GFY89248.1"/>
    </source>
</evidence>
<dbReference type="GO" id="GO:0008270">
    <property type="term" value="F:zinc ion binding"/>
    <property type="evidence" value="ECO:0007669"/>
    <property type="project" value="UniProtKB-KW"/>
</dbReference>
<evidence type="ECO:0000313" key="5">
    <source>
        <dbReference type="Proteomes" id="UP000585474"/>
    </source>
</evidence>
<protein>
    <recommendedName>
        <fullName evidence="3">CCHC-type domain-containing protein</fullName>
    </recommendedName>
</protein>
<dbReference type="InterPro" id="IPR054722">
    <property type="entry name" value="PolX-like_BBD"/>
</dbReference>
<dbReference type="Proteomes" id="UP000585474">
    <property type="component" value="Unassembled WGS sequence"/>
</dbReference>
<dbReference type="GO" id="GO:0003676">
    <property type="term" value="F:nucleic acid binding"/>
    <property type="evidence" value="ECO:0007669"/>
    <property type="project" value="InterPro"/>
</dbReference>
<keyword evidence="1" id="KW-0479">Metal-binding</keyword>
<dbReference type="Pfam" id="PF14223">
    <property type="entry name" value="Retrotran_gag_2"/>
    <property type="match status" value="1"/>
</dbReference>
<gene>
    <name evidence="4" type="ORF">Acr_06g0011880</name>
</gene>
<organism evidence="4 5">
    <name type="scientific">Actinidia rufa</name>
    <dbReference type="NCBI Taxonomy" id="165716"/>
    <lineage>
        <taxon>Eukaryota</taxon>
        <taxon>Viridiplantae</taxon>
        <taxon>Streptophyta</taxon>
        <taxon>Embryophyta</taxon>
        <taxon>Tracheophyta</taxon>
        <taxon>Spermatophyta</taxon>
        <taxon>Magnoliopsida</taxon>
        <taxon>eudicotyledons</taxon>
        <taxon>Gunneridae</taxon>
        <taxon>Pentapetalae</taxon>
        <taxon>asterids</taxon>
        <taxon>Ericales</taxon>
        <taxon>Actinidiaceae</taxon>
        <taxon>Actinidia</taxon>
    </lineage>
</organism>
<dbReference type="OrthoDB" id="1299405at2759"/>
<evidence type="ECO:0000256" key="1">
    <source>
        <dbReference type="PROSITE-ProRule" id="PRU00047"/>
    </source>
</evidence>
<reference evidence="4 5" key="1">
    <citation type="submission" date="2019-07" db="EMBL/GenBank/DDBJ databases">
        <title>De Novo Assembly of kiwifruit Actinidia rufa.</title>
        <authorList>
            <person name="Sugita-Konishi S."/>
            <person name="Sato K."/>
            <person name="Mori E."/>
            <person name="Abe Y."/>
            <person name="Kisaki G."/>
            <person name="Hamano K."/>
            <person name="Suezawa K."/>
            <person name="Otani M."/>
            <person name="Fukuda T."/>
            <person name="Manabe T."/>
            <person name="Gomi K."/>
            <person name="Tabuchi M."/>
            <person name="Akimitsu K."/>
            <person name="Kataoka I."/>
        </authorList>
    </citation>
    <scope>NUCLEOTIDE SEQUENCE [LARGE SCALE GENOMIC DNA]</scope>
    <source>
        <strain evidence="5">cv. Fuchu</strain>
    </source>
</reference>
<feature type="region of interest" description="Disordered" evidence="2">
    <location>
        <begin position="134"/>
        <end position="155"/>
    </location>
</feature>
<keyword evidence="1" id="KW-0862">Zinc</keyword>
<dbReference type="InterPro" id="IPR001878">
    <property type="entry name" value="Znf_CCHC"/>
</dbReference>
<dbReference type="AlphaFoldDB" id="A0A7J0ERZ6"/>
<dbReference type="PANTHER" id="PTHR47592">
    <property type="entry name" value="PBF68 PROTEIN"/>
    <property type="match status" value="1"/>
</dbReference>
<evidence type="ECO:0000259" key="3">
    <source>
        <dbReference type="PROSITE" id="PS50158"/>
    </source>
</evidence>
<proteinExistence type="predicted"/>
<evidence type="ECO:0000256" key="2">
    <source>
        <dbReference type="SAM" id="MobiDB-lite"/>
    </source>
</evidence>
<keyword evidence="1" id="KW-0863">Zinc-finger</keyword>
<sequence>MTGDKEVSAQIHKFQLAALQLKNEGMDLLEPFVAAALIEKLLNSWRDYKNGIKHKPKNMNLEDVIVHVRVEDKNRQLVKAKELVAKANIVEDISRELKPKGGVGKPKFRQQQYAPYKPHRQKIEEKNGNCHVCGKSGHQDHQCKHGKDNDKSAKPSVNLVEANIVDAVVVSEVNTVSSEKDWVVDSGATWQICDNRSAFASYVPMGVGEEQVLMVDSKPAPVVGKGKAMLKVTSRKVLSLHDVLHVMKIRSNLVCVSLLIKLSVKIPYCNKGLFVLKCH</sequence>
<dbReference type="Pfam" id="PF22936">
    <property type="entry name" value="Pol_BBD"/>
    <property type="match status" value="1"/>
</dbReference>
<comment type="caution">
    <text evidence="4">The sequence shown here is derived from an EMBL/GenBank/DDBJ whole genome shotgun (WGS) entry which is preliminary data.</text>
</comment>
<feature type="domain" description="CCHC-type" evidence="3">
    <location>
        <begin position="130"/>
        <end position="144"/>
    </location>
</feature>
<dbReference type="EMBL" id="BJWL01000006">
    <property type="protein sequence ID" value="GFY89248.1"/>
    <property type="molecule type" value="Genomic_DNA"/>
</dbReference>
<keyword evidence="5" id="KW-1185">Reference proteome</keyword>
<dbReference type="PANTHER" id="PTHR47592:SF27">
    <property type="entry name" value="OS08G0421700 PROTEIN"/>
    <property type="match status" value="1"/>
</dbReference>